<evidence type="ECO:0000313" key="2">
    <source>
        <dbReference type="Proteomes" id="UP001209854"/>
    </source>
</evidence>
<reference evidence="1 2" key="1">
    <citation type="submission" date="2022-10" db="EMBL/GenBank/DDBJ databases">
        <title>High-quality genome sequences of two octocoral-associated bacteria, Endozoicomonas euniceicola EF212 and Endozoicomonas gorgoniicola PS125.</title>
        <authorList>
            <person name="Chiou Y.-J."/>
            <person name="Chen Y.-H."/>
        </authorList>
    </citation>
    <scope>NUCLEOTIDE SEQUENCE [LARGE SCALE GENOMIC DNA]</scope>
    <source>
        <strain evidence="1 2">PS125</strain>
    </source>
</reference>
<proteinExistence type="predicted"/>
<accession>A0ABT3MTP5</accession>
<dbReference type="RefSeq" id="WP_262567684.1">
    <property type="nucleotide sequence ID" value="NZ_JAPFCC010000001.1"/>
</dbReference>
<organism evidence="1 2">
    <name type="scientific">Endozoicomonas gorgoniicola</name>
    <dbReference type="NCBI Taxonomy" id="1234144"/>
    <lineage>
        <taxon>Bacteria</taxon>
        <taxon>Pseudomonadati</taxon>
        <taxon>Pseudomonadota</taxon>
        <taxon>Gammaproteobacteria</taxon>
        <taxon>Oceanospirillales</taxon>
        <taxon>Endozoicomonadaceae</taxon>
        <taxon>Endozoicomonas</taxon>
    </lineage>
</organism>
<dbReference type="EMBL" id="JAPFCC010000001">
    <property type="protein sequence ID" value="MCW7552761.1"/>
    <property type="molecule type" value="Genomic_DNA"/>
</dbReference>
<gene>
    <name evidence="1" type="ORF">NX722_08920</name>
</gene>
<protein>
    <recommendedName>
        <fullName evidence="3">GIY-YIG nuclease family protein</fullName>
    </recommendedName>
</protein>
<name>A0ABT3MTP5_9GAMM</name>
<dbReference type="Proteomes" id="UP001209854">
    <property type="component" value="Unassembled WGS sequence"/>
</dbReference>
<sequence>MLYIKSALEYRHITELEIIPKQLRGIYALYQKRGKSYDLVYIGMSGKGANGKIRKRLFSHKRKRVGDWTHFSYYEVWDNITDAEIQELEGLFRQLYRFDDRSNALNIQQTHKPLERIRRDTEKELGLKRMSKKALGI</sequence>
<evidence type="ECO:0000313" key="1">
    <source>
        <dbReference type="EMBL" id="MCW7552761.1"/>
    </source>
</evidence>
<comment type="caution">
    <text evidence="1">The sequence shown here is derived from an EMBL/GenBank/DDBJ whole genome shotgun (WGS) entry which is preliminary data.</text>
</comment>
<evidence type="ECO:0008006" key="3">
    <source>
        <dbReference type="Google" id="ProtNLM"/>
    </source>
</evidence>
<keyword evidence="2" id="KW-1185">Reference proteome</keyword>